<name>A0A7C3RK91_DICTH</name>
<dbReference type="EMBL" id="DTIN01000014">
    <property type="protein sequence ID" value="HFX13560.1"/>
    <property type="molecule type" value="Genomic_DNA"/>
</dbReference>
<comment type="caution">
    <text evidence="3">The sequence shown here is derived from an EMBL/GenBank/DDBJ whole genome shotgun (WGS) entry which is preliminary data.</text>
</comment>
<evidence type="ECO:0000256" key="1">
    <source>
        <dbReference type="SAM" id="Coils"/>
    </source>
</evidence>
<evidence type="ECO:0000256" key="2">
    <source>
        <dbReference type="SAM" id="Phobius"/>
    </source>
</evidence>
<evidence type="ECO:0000313" key="3">
    <source>
        <dbReference type="EMBL" id="HFX13560.1"/>
    </source>
</evidence>
<proteinExistence type="predicted"/>
<organism evidence="3">
    <name type="scientific">Dictyoglomus thermophilum</name>
    <dbReference type="NCBI Taxonomy" id="14"/>
    <lineage>
        <taxon>Bacteria</taxon>
        <taxon>Pseudomonadati</taxon>
        <taxon>Dictyoglomota</taxon>
        <taxon>Dictyoglomia</taxon>
        <taxon>Dictyoglomales</taxon>
        <taxon>Dictyoglomaceae</taxon>
        <taxon>Dictyoglomus</taxon>
    </lineage>
</organism>
<accession>A0A7C3RK91</accession>
<feature type="transmembrane region" description="Helical" evidence="2">
    <location>
        <begin position="7"/>
        <end position="28"/>
    </location>
</feature>
<gene>
    <name evidence="3" type="ORF">ENW00_05275</name>
</gene>
<keyword evidence="2" id="KW-1133">Transmembrane helix</keyword>
<reference evidence="3" key="1">
    <citation type="journal article" date="2020" name="mSystems">
        <title>Genome- and Community-Level Interaction Insights into Carbon Utilization and Element Cycling Functions of Hydrothermarchaeota in Hydrothermal Sediment.</title>
        <authorList>
            <person name="Zhou Z."/>
            <person name="Liu Y."/>
            <person name="Xu W."/>
            <person name="Pan J."/>
            <person name="Luo Z.H."/>
            <person name="Li M."/>
        </authorList>
    </citation>
    <scope>NUCLEOTIDE SEQUENCE [LARGE SCALE GENOMIC DNA]</scope>
    <source>
        <strain evidence="3">SpSt-81</strain>
    </source>
</reference>
<keyword evidence="2" id="KW-0472">Membrane</keyword>
<feature type="coiled-coil region" evidence="1">
    <location>
        <begin position="38"/>
        <end position="72"/>
    </location>
</feature>
<keyword evidence="2" id="KW-0812">Transmembrane</keyword>
<keyword evidence="1" id="KW-0175">Coiled coil</keyword>
<dbReference type="AlphaFoldDB" id="A0A7C3RK91"/>
<protein>
    <submittedName>
        <fullName evidence="3">Uncharacterized protein</fullName>
    </submittedName>
</protein>
<sequence>MMINISRILDFVIFGIIIVFLVFLYRLLSSSQGKITEIYEINKKIEELSNKEEALRREIREISEMLRVLRTQETSLLEEVKKVAEKQSTTLNFQDLDQKIALLDKKITRILEIIMSK</sequence>